<reference evidence="9 10" key="1">
    <citation type="submission" date="2020-05" db="EMBL/GenBank/DDBJ databases">
        <title>Hymenobacter terrestris sp. nov. and Hymenobacter lapidiphilus sp. nov., isolated from regoliths in Antarctica.</title>
        <authorList>
            <person name="Sedlacek I."/>
            <person name="Pantucek R."/>
            <person name="Zeman M."/>
            <person name="Holochova P."/>
            <person name="Kralova S."/>
            <person name="Stankova E."/>
            <person name="Sedo O."/>
            <person name="Micenkova L."/>
            <person name="Svec P."/>
            <person name="Gupta V."/>
            <person name="Sood U."/>
            <person name="Korpole U.S."/>
            <person name="Lal R."/>
        </authorList>
    </citation>
    <scope>NUCLEOTIDE SEQUENCE [LARGE SCALE GENOMIC DNA]</scope>
    <source>
        <strain evidence="9 10">P5342</strain>
    </source>
</reference>
<dbReference type="RefSeq" id="WP_176909681.1">
    <property type="nucleotide sequence ID" value="NZ_JABKAU010000038.1"/>
</dbReference>
<protein>
    <submittedName>
        <fullName evidence="9">ABC transporter permease</fullName>
    </submittedName>
</protein>
<dbReference type="InterPro" id="IPR003838">
    <property type="entry name" value="ABC3_permease_C"/>
</dbReference>
<keyword evidence="4 6" id="KW-1133">Transmembrane helix</keyword>
<comment type="subcellular location">
    <subcellularLocation>
        <location evidence="1">Cell membrane</location>
        <topology evidence="1">Multi-pass membrane protein</topology>
    </subcellularLocation>
</comment>
<evidence type="ECO:0000256" key="6">
    <source>
        <dbReference type="SAM" id="Phobius"/>
    </source>
</evidence>
<dbReference type="Pfam" id="PF12704">
    <property type="entry name" value="MacB_PCD"/>
    <property type="match status" value="1"/>
</dbReference>
<evidence type="ECO:0000259" key="8">
    <source>
        <dbReference type="Pfam" id="PF12704"/>
    </source>
</evidence>
<dbReference type="PANTHER" id="PTHR30572">
    <property type="entry name" value="MEMBRANE COMPONENT OF TRANSPORTER-RELATED"/>
    <property type="match status" value="1"/>
</dbReference>
<feature type="transmembrane region" description="Helical" evidence="6">
    <location>
        <begin position="333"/>
        <end position="356"/>
    </location>
</feature>
<dbReference type="Proteomes" id="UP000565521">
    <property type="component" value="Unassembled WGS sequence"/>
</dbReference>
<dbReference type="AlphaFoldDB" id="A0A7Y7U6W2"/>
<evidence type="ECO:0000256" key="3">
    <source>
        <dbReference type="ARBA" id="ARBA00022692"/>
    </source>
</evidence>
<keyword evidence="2" id="KW-1003">Cell membrane</keyword>
<dbReference type="PANTHER" id="PTHR30572:SF18">
    <property type="entry name" value="ABC-TYPE MACROLIDE FAMILY EXPORT SYSTEM PERMEASE COMPONENT 2"/>
    <property type="match status" value="1"/>
</dbReference>
<evidence type="ECO:0000256" key="4">
    <source>
        <dbReference type="ARBA" id="ARBA00022989"/>
    </source>
</evidence>
<feature type="transmembrane region" description="Helical" evidence="6">
    <location>
        <begin position="281"/>
        <end position="302"/>
    </location>
</feature>
<evidence type="ECO:0000313" key="9">
    <source>
        <dbReference type="EMBL" id="NVO32817.1"/>
    </source>
</evidence>
<evidence type="ECO:0000256" key="1">
    <source>
        <dbReference type="ARBA" id="ARBA00004651"/>
    </source>
</evidence>
<accession>A0A7Y7U6W2</accession>
<evidence type="ECO:0000256" key="2">
    <source>
        <dbReference type="ARBA" id="ARBA00022475"/>
    </source>
</evidence>
<proteinExistence type="predicted"/>
<keyword evidence="5 6" id="KW-0472">Membrane</keyword>
<comment type="caution">
    <text evidence="9">The sequence shown here is derived from an EMBL/GenBank/DDBJ whole genome shotgun (WGS) entry which is preliminary data.</text>
</comment>
<feature type="transmembrane region" description="Helical" evidence="6">
    <location>
        <begin position="21"/>
        <end position="41"/>
    </location>
</feature>
<evidence type="ECO:0000256" key="5">
    <source>
        <dbReference type="ARBA" id="ARBA00023136"/>
    </source>
</evidence>
<feature type="transmembrane region" description="Helical" evidence="6">
    <location>
        <begin position="376"/>
        <end position="397"/>
    </location>
</feature>
<sequence length="413" mass="44841">MFLSYLKIAWKVLLRRKFFTLTSLVGISFTLMILLVGVALYDRAAGAYAPEQYPDRLLFGSYMQLKMPGNGEMKVRPSYWLINQHLRKLGPGVQVGISAEVQAVAAYVGGRKLALALKPTDGGFWQVLQFRFLAGRPYSERQARSGEAVAVISARTARQYFGAGQPAVGQVLEANEKRYRVVGVVADVPTMRFHAYADLWTPYEPSALERQPEVPFGESELLLLAPSTAAVPDMRAALRRAVAAIPMDGDSRIAFLPSTLGESVADRLLARYNWTSKPVQLFRVLSGGAVALLLLLPALNLISMNVSRMRERASEIGIRKAFGATAGTLAGQFVVETLVLTLLGGLLGLVLAAALLRGLSNGYLAAYGHFQPSLVVFGWALAATLVFGLLSGAYPAWRMARLSAVEALKHARA</sequence>
<dbReference type="InterPro" id="IPR025857">
    <property type="entry name" value="MacB_PCD"/>
</dbReference>
<name>A0A7Y7U6W2_9BACT</name>
<gene>
    <name evidence="9" type="ORF">HW554_16500</name>
</gene>
<organism evidence="9 10">
    <name type="scientific">Hymenobacter lapidiphilus</name>
    <dbReference type="NCBI Taxonomy" id="2608003"/>
    <lineage>
        <taxon>Bacteria</taxon>
        <taxon>Pseudomonadati</taxon>
        <taxon>Bacteroidota</taxon>
        <taxon>Cytophagia</taxon>
        <taxon>Cytophagales</taxon>
        <taxon>Hymenobacteraceae</taxon>
        <taxon>Hymenobacter</taxon>
    </lineage>
</organism>
<evidence type="ECO:0000259" key="7">
    <source>
        <dbReference type="Pfam" id="PF02687"/>
    </source>
</evidence>
<dbReference type="Pfam" id="PF02687">
    <property type="entry name" value="FtsX"/>
    <property type="match status" value="1"/>
</dbReference>
<evidence type="ECO:0000313" key="10">
    <source>
        <dbReference type="Proteomes" id="UP000565521"/>
    </source>
</evidence>
<dbReference type="GO" id="GO:0005886">
    <property type="term" value="C:plasma membrane"/>
    <property type="evidence" value="ECO:0007669"/>
    <property type="project" value="UniProtKB-SubCell"/>
</dbReference>
<dbReference type="EMBL" id="JABKAU010000038">
    <property type="protein sequence ID" value="NVO32817.1"/>
    <property type="molecule type" value="Genomic_DNA"/>
</dbReference>
<feature type="domain" description="ABC3 transporter permease C-terminal" evidence="7">
    <location>
        <begin position="289"/>
        <end position="403"/>
    </location>
</feature>
<feature type="domain" description="MacB-like periplasmic core" evidence="8">
    <location>
        <begin position="24"/>
        <end position="240"/>
    </location>
</feature>
<keyword evidence="3 6" id="KW-0812">Transmembrane</keyword>
<dbReference type="GO" id="GO:0022857">
    <property type="term" value="F:transmembrane transporter activity"/>
    <property type="evidence" value="ECO:0007669"/>
    <property type="project" value="TreeGrafter"/>
</dbReference>
<dbReference type="InterPro" id="IPR050250">
    <property type="entry name" value="Macrolide_Exporter_MacB"/>
</dbReference>
<keyword evidence="10" id="KW-1185">Reference proteome</keyword>